<name>A0A239L8U1_9RHOB</name>
<dbReference type="Proteomes" id="UP000198440">
    <property type="component" value="Unassembled WGS sequence"/>
</dbReference>
<feature type="region of interest" description="Disordered" evidence="1">
    <location>
        <begin position="49"/>
        <end position="100"/>
    </location>
</feature>
<organism evidence="3 4">
    <name type="scientific">Antarctobacter heliothermus</name>
    <dbReference type="NCBI Taxonomy" id="74033"/>
    <lineage>
        <taxon>Bacteria</taxon>
        <taxon>Pseudomonadati</taxon>
        <taxon>Pseudomonadota</taxon>
        <taxon>Alphaproteobacteria</taxon>
        <taxon>Rhodobacterales</taxon>
        <taxon>Roseobacteraceae</taxon>
        <taxon>Antarctobacter</taxon>
    </lineage>
</organism>
<gene>
    <name evidence="3" type="ORF">SAMN04488078_10808</name>
</gene>
<evidence type="ECO:0000313" key="4">
    <source>
        <dbReference type="Proteomes" id="UP000198440"/>
    </source>
</evidence>
<reference evidence="3 4" key="1">
    <citation type="submission" date="2017-06" db="EMBL/GenBank/DDBJ databases">
        <authorList>
            <person name="Kim H.J."/>
            <person name="Triplett B.A."/>
        </authorList>
    </citation>
    <scope>NUCLEOTIDE SEQUENCE [LARGE SCALE GENOMIC DNA]</scope>
    <source>
        <strain evidence="3 4">DSM 11445</strain>
    </source>
</reference>
<protein>
    <submittedName>
        <fullName evidence="3">SH3 domain-containing protein</fullName>
    </submittedName>
</protein>
<evidence type="ECO:0000256" key="1">
    <source>
        <dbReference type="SAM" id="MobiDB-lite"/>
    </source>
</evidence>
<proteinExistence type="predicted"/>
<sequence>MVRTMVVTFAVLGWSWYALSGGRDFVPGGNGVSILADVDTTAPRVLPDRPALAGLQPIPAAKNTPDPAPDPAPRVTSLSVREPLSSKSVKVTVPPVTPAESDAPIRTAEITPPADPGADPAVQPLAQPVDEIALALAGALPAEEVLFDPEAPMQRIAGLGTSLPLGTKMGGALAPEFVPEERDVRVVSASRVNLRDGPATSYEIVAKLDEGVEVEVLDDTGDGWVKLRVVGAETEGWMSDDFLNVPN</sequence>
<dbReference type="AlphaFoldDB" id="A0A239L8U1"/>
<dbReference type="SMART" id="SM00287">
    <property type="entry name" value="SH3b"/>
    <property type="match status" value="1"/>
</dbReference>
<dbReference type="PROSITE" id="PS51781">
    <property type="entry name" value="SH3B"/>
    <property type="match status" value="1"/>
</dbReference>
<accession>A0A239L8U1</accession>
<dbReference type="InterPro" id="IPR003646">
    <property type="entry name" value="SH3-like_bac-type"/>
</dbReference>
<dbReference type="EMBL" id="FZON01000080">
    <property type="protein sequence ID" value="SNT25944.1"/>
    <property type="molecule type" value="Genomic_DNA"/>
</dbReference>
<evidence type="ECO:0000313" key="3">
    <source>
        <dbReference type="EMBL" id="SNT25944.1"/>
    </source>
</evidence>
<feature type="compositionally biased region" description="Low complexity" evidence="1">
    <location>
        <begin position="85"/>
        <end position="94"/>
    </location>
</feature>
<dbReference type="Pfam" id="PF08239">
    <property type="entry name" value="SH3_3"/>
    <property type="match status" value="1"/>
</dbReference>
<feature type="domain" description="SH3b" evidence="2">
    <location>
        <begin position="182"/>
        <end position="247"/>
    </location>
</feature>
<dbReference type="RefSeq" id="WP_089280213.1">
    <property type="nucleotide sequence ID" value="NZ_FZON01000080.1"/>
</dbReference>
<evidence type="ECO:0000259" key="2">
    <source>
        <dbReference type="PROSITE" id="PS51781"/>
    </source>
</evidence>
<dbReference type="OrthoDB" id="7433551at2"/>
<dbReference type="Gene3D" id="2.30.30.40">
    <property type="entry name" value="SH3 Domains"/>
    <property type="match status" value="1"/>
</dbReference>